<comment type="caution">
    <text evidence="1">The sequence shown here is derived from an EMBL/GenBank/DDBJ whole genome shotgun (WGS) entry which is preliminary data.</text>
</comment>
<evidence type="ECO:0000313" key="2">
    <source>
        <dbReference type="Proteomes" id="UP000704712"/>
    </source>
</evidence>
<dbReference type="EMBL" id="JAACNO010001361">
    <property type="protein sequence ID" value="KAF4141255.1"/>
    <property type="molecule type" value="Genomic_DNA"/>
</dbReference>
<protein>
    <submittedName>
        <fullName evidence="1">Uncharacterized protein</fullName>
    </submittedName>
</protein>
<gene>
    <name evidence="1" type="ORF">GN958_ATG09556</name>
</gene>
<sequence>MNQLVPASPDVEGPAQELVACTPQQVFTEIGEPSSSGLQRSSWCRQNFLTEDIYFYNEGPDENVISSAVQERLHSIDDHGLAWSTVDRSC</sequence>
<accession>A0A8S9UJX0</accession>
<reference evidence="1" key="1">
    <citation type="submission" date="2020-03" db="EMBL/GenBank/DDBJ databases">
        <title>Hybrid Assembly of Korean Phytophthora infestans isolates.</title>
        <authorList>
            <person name="Prokchorchik M."/>
            <person name="Lee Y."/>
            <person name="Seo J."/>
            <person name="Cho J.-H."/>
            <person name="Park Y.-E."/>
            <person name="Jang D.-C."/>
            <person name="Im J.-S."/>
            <person name="Choi J.-G."/>
            <person name="Park H.-J."/>
            <person name="Lee G.-B."/>
            <person name="Lee Y.-G."/>
            <person name="Hong S.-Y."/>
            <person name="Cho K."/>
            <person name="Sohn K.H."/>
        </authorList>
    </citation>
    <scope>NUCLEOTIDE SEQUENCE</scope>
    <source>
        <strain evidence="1">KR_2_A2</strain>
    </source>
</reference>
<organism evidence="1 2">
    <name type="scientific">Phytophthora infestans</name>
    <name type="common">Potato late blight agent</name>
    <name type="synonym">Botrytis infestans</name>
    <dbReference type="NCBI Taxonomy" id="4787"/>
    <lineage>
        <taxon>Eukaryota</taxon>
        <taxon>Sar</taxon>
        <taxon>Stramenopiles</taxon>
        <taxon>Oomycota</taxon>
        <taxon>Peronosporomycetes</taxon>
        <taxon>Peronosporales</taxon>
        <taxon>Peronosporaceae</taxon>
        <taxon>Phytophthora</taxon>
    </lineage>
</organism>
<name>A0A8S9UJX0_PHYIN</name>
<evidence type="ECO:0000313" key="1">
    <source>
        <dbReference type="EMBL" id="KAF4141255.1"/>
    </source>
</evidence>
<proteinExistence type="predicted"/>
<dbReference type="AlphaFoldDB" id="A0A8S9UJX0"/>
<dbReference type="Proteomes" id="UP000704712">
    <property type="component" value="Unassembled WGS sequence"/>
</dbReference>